<gene>
    <name evidence="2" type="ORF">AMETH_4014</name>
</gene>
<dbReference type="KEGG" id="amq:AMETH_4014"/>
<dbReference type="PATRIC" id="fig|1068978.7.peg.4302"/>
<dbReference type="EMBL" id="CP009110">
    <property type="protein sequence ID" value="AIJ24106.1"/>
    <property type="molecule type" value="Genomic_DNA"/>
</dbReference>
<dbReference type="InterPro" id="IPR042171">
    <property type="entry name" value="Acyl-CoA_hotdog"/>
</dbReference>
<feature type="domain" description="Acyl-CoA thioesterase-like N-terminal HotDog" evidence="1">
    <location>
        <begin position="25"/>
        <end position="106"/>
    </location>
</feature>
<dbReference type="Pfam" id="PF13622">
    <property type="entry name" value="4HBT_3"/>
    <property type="match status" value="1"/>
</dbReference>
<evidence type="ECO:0000313" key="3">
    <source>
        <dbReference type="Proteomes" id="UP000062973"/>
    </source>
</evidence>
<evidence type="ECO:0000259" key="1">
    <source>
        <dbReference type="Pfam" id="PF13622"/>
    </source>
</evidence>
<dbReference type="Gene3D" id="2.40.160.210">
    <property type="entry name" value="Acyl-CoA thioesterase, double hotdog domain"/>
    <property type="match status" value="1"/>
</dbReference>
<accession>A0A076MYW7</accession>
<organism evidence="2 3">
    <name type="scientific">Amycolatopsis methanolica 239</name>
    <dbReference type="NCBI Taxonomy" id="1068978"/>
    <lineage>
        <taxon>Bacteria</taxon>
        <taxon>Bacillati</taxon>
        <taxon>Actinomycetota</taxon>
        <taxon>Actinomycetes</taxon>
        <taxon>Pseudonocardiales</taxon>
        <taxon>Pseudonocardiaceae</taxon>
        <taxon>Amycolatopsis</taxon>
        <taxon>Amycolatopsis methanolica group</taxon>
    </lineage>
</organism>
<dbReference type="HOGENOM" id="CLU_074337_0_0_11"/>
<protein>
    <recommendedName>
        <fullName evidence="1">Acyl-CoA thioesterase-like N-terminal HotDog domain-containing protein</fullName>
    </recommendedName>
</protein>
<sequence>MAQTEQQQAFFTADGDELAPAPVARSWWNPAMIHGRLLGGLAARALEREQAAPGLHFSRLTVDLFRNAPLAPVRVETALVRDGRRIRVADALVHGANGLVARATAVLLRSGEQPAAPVPATPAWDAPPPEELWEPREQGWAIWRFDEHNQPLRTGRGTARRRAWLRESRELVAGEALSPFVRAALAADTASPLAHAGAESLDFINADYTLSLSRLPLSDAIGLESSGHLSEDGIAVGHCTLHDTAGPIGFCLTTAVANPGRKG</sequence>
<dbReference type="OrthoDB" id="1413770at2"/>
<evidence type="ECO:0000313" key="2">
    <source>
        <dbReference type="EMBL" id="AIJ24106.1"/>
    </source>
</evidence>
<dbReference type="STRING" id="1068978.AMETH_4014"/>
<dbReference type="Proteomes" id="UP000062973">
    <property type="component" value="Chromosome"/>
</dbReference>
<proteinExistence type="predicted"/>
<dbReference type="eggNOG" id="COG2050">
    <property type="taxonomic scope" value="Bacteria"/>
</dbReference>
<name>A0A076MYW7_AMYME</name>
<dbReference type="AlphaFoldDB" id="A0A076MYW7"/>
<dbReference type="RefSeq" id="WP_017982946.1">
    <property type="nucleotide sequence ID" value="NZ_AQUL01000001.1"/>
</dbReference>
<dbReference type="InterPro" id="IPR049449">
    <property type="entry name" value="TesB_ACOT8-like_N"/>
</dbReference>
<keyword evidence="3" id="KW-1185">Reference proteome</keyword>
<reference evidence="2 3" key="1">
    <citation type="submission" date="2014-07" db="EMBL/GenBank/DDBJ databases">
        <title>Whole Genome Sequence of the Amycolatopsis methanolica 239.</title>
        <authorList>
            <person name="Tang B."/>
        </authorList>
    </citation>
    <scope>NUCLEOTIDE SEQUENCE [LARGE SCALE GENOMIC DNA]</scope>
    <source>
        <strain evidence="2 3">239</strain>
    </source>
</reference>